<dbReference type="EMBL" id="LR031880">
    <property type="protein sequence ID" value="VDD61556.1"/>
    <property type="molecule type" value="Genomic_DNA"/>
</dbReference>
<reference evidence="1" key="1">
    <citation type="submission" date="2018-11" db="EMBL/GenBank/DDBJ databases">
        <authorList>
            <consortium name="Genoscope - CEA"/>
            <person name="William W."/>
        </authorList>
    </citation>
    <scope>NUCLEOTIDE SEQUENCE</scope>
</reference>
<feature type="non-terminal residue" evidence="1">
    <location>
        <position position="1"/>
    </location>
</feature>
<feature type="non-terminal residue" evidence="1">
    <location>
        <position position="76"/>
    </location>
</feature>
<dbReference type="AlphaFoldDB" id="A0A3P6GNU2"/>
<sequence length="76" mass="8686">HYICFIGILSKACDSWEIWRFVEKVMVSTNHNIPRAIWVAVPQITEYLLGIVKIAHPQLSYESMIWGGGKYASMST</sequence>
<gene>
    <name evidence="1" type="ORF">BOLC6T37009H</name>
</gene>
<proteinExistence type="predicted"/>
<evidence type="ECO:0000313" key="1">
    <source>
        <dbReference type="EMBL" id="VDD61556.1"/>
    </source>
</evidence>
<organism evidence="1">
    <name type="scientific">Brassica oleracea</name>
    <name type="common">Wild cabbage</name>
    <dbReference type="NCBI Taxonomy" id="3712"/>
    <lineage>
        <taxon>Eukaryota</taxon>
        <taxon>Viridiplantae</taxon>
        <taxon>Streptophyta</taxon>
        <taxon>Embryophyta</taxon>
        <taxon>Tracheophyta</taxon>
        <taxon>Spermatophyta</taxon>
        <taxon>Magnoliopsida</taxon>
        <taxon>eudicotyledons</taxon>
        <taxon>Gunneridae</taxon>
        <taxon>Pentapetalae</taxon>
        <taxon>rosids</taxon>
        <taxon>malvids</taxon>
        <taxon>Brassicales</taxon>
        <taxon>Brassicaceae</taxon>
        <taxon>Brassiceae</taxon>
        <taxon>Brassica</taxon>
    </lineage>
</organism>
<protein>
    <submittedName>
        <fullName evidence="1">Uncharacterized protein</fullName>
    </submittedName>
</protein>
<accession>A0A3P6GNU2</accession>
<name>A0A3P6GNU2_BRAOL</name>